<accession>A0ABT1CRL6</accession>
<dbReference type="PROSITE" id="PS50830">
    <property type="entry name" value="TNASE_3"/>
    <property type="match status" value="1"/>
</dbReference>
<dbReference type="InterPro" id="IPR016071">
    <property type="entry name" value="Staphylococal_nuclease_OB-fold"/>
</dbReference>
<dbReference type="Pfam" id="PF00565">
    <property type="entry name" value="SNase"/>
    <property type="match status" value="1"/>
</dbReference>
<dbReference type="SMART" id="SM00318">
    <property type="entry name" value="SNc"/>
    <property type="match status" value="1"/>
</dbReference>
<reference evidence="3 4" key="1">
    <citation type="submission" date="2020-01" db="EMBL/GenBank/DDBJ databases">
        <title>Genomes of bacteria type strains.</title>
        <authorList>
            <person name="Chen J."/>
            <person name="Zhu S."/>
            <person name="Yang J."/>
        </authorList>
    </citation>
    <scope>NUCLEOTIDE SEQUENCE [LARGE SCALE GENOMIC DNA]</scope>
    <source>
        <strain evidence="3 4">DSM 16655</strain>
    </source>
</reference>
<dbReference type="Gene3D" id="2.40.50.90">
    <property type="match status" value="1"/>
</dbReference>
<keyword evidence="4" id="KW-1185">Reference proteome</keyword>
<feature type="chain" id="PRO_5045838707" evidence="1">
    <location>
        <begin position="28"/>
        <end position="156"/>
    </location>
</feature>
<organism evidence="3 4">
    <name type="scientific">Hoeflea alexandrii</name>
    <dbReference type="NCBI Taxonomy" id="288436"/>
    <lineage>
        <taxon>Bacteria</taxon>
        <taxon>Pseudomonadati</taxon>
        <taxon>Pseudomonadota</taxon>
        <taxon>Alphaproteobacteria</taxon>
        <taxon>Hyphomicrobiales</taxon>
        <taxon>Rhizobiaceae</taxon>
        <taxon>Hoeflea</taxon>
    </lineage>
</organism>
<gene>
    <name evidence="3" type="ORF">GTW23_11460</name>
</gene>
<dbReference type="InterPro" id="IPR035437">
    <property type="entry name" value="SNase_OB-fold_sf"/>
</dbReference>
<comment type="caution">
    <text evidence="3">The sequence shown here is derived from an EMBL/GenBank/DDBJ whole genome shotgun (WGS) entry which is preliminary data.</text>
</comment>
<feature type="domain" description="TNase-like" evidence="2">
    <location>
        <begin position="37"/>
        <end position="156"/>
    </location>
</feature>
<evidence type="ECO:0000256" key="1">
    <source>
        <dbReference type="SAM" id="SignalP"/>
    </source>
</evidence>
<proteinExistence type="predicted"/>
<evidence type="ECO:0000313" key="4">
    <source>
        <dbReference type="Proteomes" id="UP001320715"/>
    </source>
</evidence>
<evidence type="ECO:0000313" key="3">
    <source>
        <dbReference type="EMBL" id="MCO6408793.1"/>
    </source>
</evidence>
<dbReference type="Proteomes" id="UP001320715">
    <property type="component" value="Unassembled WGS sequence"/>
</dbReference>
<name>A0ABT1CRL6_9HYPH</name>
<dbReference type="RefSeq" id="WP_152011061.1">
    <property type="nucleotide sequence ID" value="NZ_JAAAML010000002.1"/>
</dbReference>
<dbReference type="EMBL" id="JAAAML010000002">
    <property type="protein sequence ID" value="MCO6408793.1"/>
    <property type="molecule type" value="Genomic_DNA"/>
</dbReference>
<keyword evidence="1" id="KW-0732">Signal</keyword>
<protein>
    <submittedName>
        <fullName evidence="3">Thermonuclease family protein</fullName>
    </submittedName>
</protein>
<feature type="signal peptide" evidence="1">
    <location>
        <begin position="1"/>
        <end position="27"/>
    </location>
</feature>
<evidence type="ECO:0000259" key="2">
    <source>
        <dbReference type="PROSITE" id="PS50830"/>
    </source>
</evidence>
<sequence length="156" mass="16885">MKPDSPFRCLLALVTALLCNPVTLTSAADGQWRSVAGPVAARIVRIIDGDTLEVEAHPWPGHSVRVSVRLRGIDTPERRSQCADQRAAARLARNELERLVRDFPTVELINVSGGKYYGRVLADMKAGTRDVAAAMLASGLARPYDGGKRHKPQCAG</sequence>
<dbReference type="SUPFAM" id="SSF50199">
    <property type="entry name" value="Staphylococcal nuclease"/>
    <property type="match status" value="1"/>
</dbReference>